<feature type="region of interest" description="Disordered" evidence="1">
    <location>
        <begin position="158"/>
        <end position="213"/>
    </location>
</feature>
<accession>A0AAV8SD86</accession>
<feature type="region of interest" description="Disordered" evidence="1">
    <location>
        <begin position="252"/>
        <end position="273"/>
    </location>
</feature>
<name>A0AAV8SD86_9ROSI</name>
<reference evidence="2 3" key="1">
    <citation type="submission" date="2021-09" db="EMBL/GenBank/DDBJ databases">
        <title>Genomic insights and catalytic innovation underlie evolution of tropane alkaloids biosynthesis.</title>
        <authorList>
            <person name="Wang Y.-J."/>
            <person name="Tian T."/>
            <person name="Huang J.-P."/>
            <person name="Huang S.-X."/>
        </authorList>
    </citation>
    <scope>NUCLEOTIDE SEQUENCE [LARGE SCALE GENOMIC DNA]</scope>
    <source>
        <strain evidence="2">KIB-2018</strain>
        <tissue evidence="2">Leaf</tissue>
    </source>
</reference>
<comment type="caution">
    <text evidence="2">The sequence shown here is derived from an EMBL/GenBank/DDBJ whole genome shotgun (WGS) entry which is preliminary data.</text>
</comment>
<organism evidence="2 3">
    <name type="scientific">Erythroxylum novogranatense</name>
    <dbReference type="NCBI Taxonomy" id="1862640"/>
    <lineage>
        <taxon>Eukaryota</taxon>
        <taxon>Viridiplantae</taxon>
        <taxon>Streptophyta</taxon>
        <taxon>Embryophyta</taxon>
        <taxon>Tracheophyta</taxon>
        <taxon>Spermatophyta</taxon>
        <taxon>Magnoliopsida</taxon>
        <taxon>eudicotyledons</taxon>
        <taxon>Gunneridae</taxon>
        <taxon>Pentapetalae</taxon>
        <taxon>rosids</taxon>
        <taxon>fabids</taxon>
        <taxon>Malpighiales</taxon>
        <taxon>Erythroxylaceae</taxon>
        <taxon>Erythroxylum</taxon>
    </lineage>
</organism>
<evidence type="ECO:0000256" key="1">
    <source>
        <dbReference type="SAM" id="MobiDB-lite"/>
    </source>
</evidence>
<evidence type="ECO:0008006" key="4">
    <source>
        <dbReference type="Google" id="ProtNLM"/>
    </source>
</evidence>
<dbReference type="Proteomes" id="UP001159364">
    <property type="component" value="Linkage Group LG11"/>
</dbReference>
<keyword evidence="3" id="KW-1185">Reference proteome</keyword>
<proteinExistence type="predicted"/>
<dbReference type="AlphaFoldDB" id="A0AAV8SD86"/>
<evidence type="ECO:0000313" key="2">
    <source>
        <dbReference type="EMBL" id="KAJ8750003.1"/>
    </source>
</evidence>
<dbReference type="EMBL" id="JAIWQS010000011">
    <property type="protein sequence ID" value="KAJ8750003.1"/>
    <property type="molecule type" value="Genomic_DNA"/>
</dbReference>
<protein>
    <recommendedName>
        <fullName evidence="4">Zinc knuckle CX2CX4HX4C domain-containing protein</fullName>
    </recommendedName>
</protein>
<gene>
    <name evidence="2" type="ORF">K2173_013918</name>
</gene>
<evidence type="ECO:0000313" key="3">
    <source>
        <dbReference type="Proteomes" id="UP001159364"/>
    </source>
</evidence>
<sequence length="273" mass="29872">MANRGKFARIAVEIDLHRPLMPSIELDGETYLISYEGLPQVCVRCGVLGHPPTAYAVTASAAPPTPFQSTAWAFLRLDKEDVRLQQAARRILNPLTATGRGHTCNEDVLQWCEDRANSGRLRRGQNIVAEKTAQQETNQPSRLPFGMGQRLNLFSFKGTERTSQQSWPSKAADRSRGPARGAKGKGLTTSAQPRVVQGQASVGPAPASAPELPIRLKPTPSDRDLVVTIPTHYEMLCDNKLIAEPNPLVAEGPLGIDEVANPERPRTFRLSPR</sequence>